<evidence type="ECO:0000259" key="1">
    <source>
        <dbReference type="Pfam" id="PF05685"/>
    </source>
</evidence>
<dbReference type="AlphaFoldDB" id="A0A8J7C9B7"/>
<keyword evidence="2" id="KW-0255">Endonuclease</keyword>
<dbReference type="GO" id="GO:0004519">
    <property type="term" value="F:endonuclease activity"/>
    <property type="evidence" value="ECO:0007669"/>
    <property type="project" value="UniProtKB-KW"/>
</dbReference>
<dbReference type="CDD" id="cd06260">
    <property type="entry name" value="DUF820-like"/>
    <property type="match status" value="1"/>
</dbReference>
<dbReference type="InterPro" id="IPR011335">
    <property type="entry name" value="Restrct_endonuc-II-like"/>
</dbReference>
<keyword evidence="3" id="KW-1185">Reference proteome</keyword>
<dbReference type="InterPro" id="IPR008538">
    <property type="entry name" value="Uma2"/>
</dbReference>
<dbReference type="EMBL" id="JACXAE010000084">
    <property type="protein sequence ID" value="MBD2775741.1"/>
    <property type="molecule type" value="Genomic_DNA"/>
</dbReference>
<name>A0A8J7C9B7_9CYAN</name>
<gene>
    <name evidence="2" type="ORF">ICL16_27700</name>
</gene>
<accession>A0A8J7C9B7</accession>
<dbReference type="InterPro" id="IPR012296">
    <property type="entry name" value="Nuclease_put_TT1808"/>
</dbReference>
<keyword evidence="2" id="KW-0378">Hydrolase</keyword>
<dbReference type="SUPFAM" id="SSF52980">
    <property type="entry name" value="Restriction endonuclease-like"/>
    <property type="match status" value="1"/>
</dbReference>
<dbReference type="Gene3D" id="3.90.1570.10">
    <property type="entry name" value="tt1808, chain A"/>
    <property type="match status" value="1"/>
</dbReference>
<comment type="caution">
    <text evidence="2">The sequence shown here is derived from an EMBL/GenBank/DDBJ whole genome shotgun (WGS) entry which is preliminary data.</text>
</comment>
<organism evidence="2 3">
    <name type="scientific">Iningainema tapete BLCC-T55</name>
    <dbReference type="NCBI Taxonomy" id="2748662"/>
    <lineage>
        <taxon>Bacteria</taxon>
        <taxon>Bacillati</taxon>
        <taxon>Cyanobacteriota</taxon>
        <taxon>Cyanophyceae</taxon>
        <taxon>Nostocales</taxon>
        <taxon>Scytonemataceae</taxon>
        <taxon>Iningainema tapete</taxon>
    </lineage>
</organism>
<protein>
    <submittedName>
        <fullName evidence="2">Uma2 family endonuclease</fullName>
    </submittedName>
</protein>
<dbReference type="PANTHER" id="PTHR35400">
    <property type="entry name" value="SLR1083 PROTEIN"/>
    <property type="match status" value="1"/>
</dbReference>
<proteinExistence type="predicted"/>
<feature type="domain" description="Putative restriction endonuclease" evidence="1">
    <location>
        <begin position="11"/>
        <end position="178"/>
    </location>
</feature>
<dbReference type="RefSeq" id="WP_190834559.1">
    <property type="nucleotide sequence ID" value="NZ_CAWPPI010000084.1"/>
</dbReference>
<reference evidence="2" key="1">
    <citation type="submission" date="2020-09" db="EMBL/GenBank/DDBJ databases">
        <title>Iningainema tapete sp. nov. (Scytonemataceae, Cyanobacteria) from greenhouses in central Florida (USA) produces two types of nodularin with biosynthetic potential for microcystin-LR and anabaenopeptins.</title>
        <authorList>
            <person name="Berthold D.E."/>
            <person name="Lefler F.W."/>
            <person name="Huang I.-S."/>
            <person name="Abdulla H."/>
            <person name="Zimba P.V."/>
            <person name="Laughinghouse H.D. IV."/>
        </authorList>
    </citation>
    <scope>NUCLEOTIDE SEQUENCE</scope>
    <source>
        <strain evidence="2">BLCCT55</strain>
    </source>
</reference>
<dbReference type="PANTHER" id="PTHR35400:SF1">
    <property type="entry name" value="SLR1083 PROTEIN"/>
    <property type="match status" value="1"/>
</dbReference>
<evidence type="ECO:0000313" key="2">
    <source>
        <dbReference type="EMBL" id="MBD2775741.1"/>
    </source>
</evidence>
<evidence type="ECO:0000313" key="3">
    <source>
        <dbReference type="Proteomes" id="UP000629098"/>
    </source>
</evidence>
<dbReference type="Pfam" id="PF05685">
    <property type="entry name" value="Uma2"/>
    <property type="match status" value="1"/>
</dbReference>
<dbReference type="Proteomes" id="UP000629098">
    <property type="component" value="Unassembled WGS sequence"/>
</dbReference>
<keyword evidence="2" id="KW-0540">Nuclease</keyword>
<sequence length="185" mass="20648">MTAIQQRLWTVDEYHRMIDAGILTTDDKVELLDGRIVQMSPQKPPHAATTQRTCDYLKALLTGKAHVRMQLPITLSTSEPEPDIAVVGIDPGSYADHHPNPTEILLLIEVAYSSLDTDCKEKAPIYAKANIADYWVLDVSDKEAYIYRNPTISGYQSETILDQDAALAPLAFPEIEIPLLELFLP</sequence>